<sequence length="227" mass="25062">CFAFRVWSSASFDFFFAASNVVLSWAPRGRVFHVATAMHPRHWRPGERLGRRGELDFERGRGGIGKCGWVGFNGLASCSPGSRQLNARVECDGPDGPTTEQTSGRVDGDVQRRATKMMKWTTMRPKTGEDGGTLKVGGNADDDAELWWIALGGFVPPEDPTTRSILVCRCSMNSELQKVTEMAQGKSRKSREDQRASVGNERTRDGKGIEDRDGRRLLTSHTLTARG</sequence>
<dbReference type="GeneID" id="85415379"/>
<accession>A0ABQ9QMG5</accession>
<comment type="caution">
    <text evidence="2">The sequence shown here is derived from an EMBL/GenBank/DDBJ whole genome shotgun (WGS) entry which is preliminary data.</text>
</comment>
<evidence type="ECO:0000313" key="2">
    <source>
        <dbReference type="EMBL" id="KAK1477624.1"/>
    </source>
</evidence>
<feature type="region of interest" description="Disordered" evidence="1">
    <location>
        <begin position="180"/>
        <end position="227"/>
    </location>
</feature>
<evidence type="ECO:0000256" key="1">
    <source>
        <dbReference type="SAM" id="MobiDB-lite"/>
    </source>
</evidence>
<feature type="non-terminal residue" evidence="2">
    <location>
        <position position="1"/>
    </location>
</feature>
<keyword evidence="3" id="KW-1185">Reference proteome</keyword>
<reference evidence="2 3" key="1">
    <citation type="submission" date="2016-10" db="EMBL/GenBank/DDBJ databases">
        <title>The genome sequence of Colletotrichum fioriniae PJ7.</title>
        <authorList>
            <person name="Baroncelli R."/>
        </authorList>
    </citation>
    <scope>NUCLEOTIDE SEQUENCE [LARGE SCALE GENOMIC DNA]</scope>
    <source>
        <strain evidence="2 3">Tom-12</strain>
    </source>
</reference>
<feature type="compositionally biased region" description="Basic and acidic residues" evidence="1">
    <location>
        <begin position="190"/>
        <end position="216"/>
    </location>
</feature>
<gene>
    <name evidence="2" type="ORF">CTAM01_15142</name>
</gene>
<organism evidence="2 3">
    <name type="scientific">Colletotrichum tamarilloi</name>
    <dbReference type="NCBI Taxonomy" id="1209934"/>
    <lineage>
        <taxon>Eukaryota</taxon>
        <taxon>Fungi</taxon>
        <taxon>Dikarya</taxon>
        <taxon>Ascomycota</taxon>
        <taxon>Pezizomycotina</taxon>
        <taxon>Sordariomycetes</taxon>
        <taxon>Hypocreomycetidae</taxon>
        <taxon>Glomerellales</taxon>
        <taxon>Glomerellaceae</taxon>
        <taxon>Colletotrichum</taxon>
        <taxon>Colletotrichum acutatum species complex</taxon>
    </lineage>
</organism>
<name>A0ABQ9QMG5_9PEZI</name>
<dbReference type="EMBL" id="MLFU01000149">
    <property type="protein sequence ID" value="KAK1477624.1"/>
    <property type="molecule type" value="Genomic_DNA"/>
</dbReference>
<dbReference type="Proteomes" id="UP001227543">
    <property type="component" value="Unassembled WGS sequence"/>
</dbReference>
<dbReference type="RefSeq" id="XP_060374295.1">
    <property type="nucleotide sequence ID" value="XM_060531141.1"/>
</dbReference>
<evidence type="ECO:0000313" key="3">
    <source>
        <dbReference type="Proteomes" id="UP001227543"/>
    </source>
</evidence>
<protein>
    <submittedName>
        <fullName evidence="2">Uncharacterized protein</fullName>
    </submittedName>
</protein>
<proteinExistence type="predicted"/>